<dbReference type="Proteomes" id="UP000322000">
    <property type="component" value="Chromosome 17"/>
</dbReference>
<evidence type="ECO:0000256" key="4">
    <source>
        <dbReference type="SAM" id="MobiDB-lite"/>
    </source>
</evidence>
<keyword evidence="1 3" id="KW-0193">Cuticle</keyword>
<evidence type="ECO:0000313" key="7">
    <source>
        <dbReference type="RefSeq" id="XP_026740135.1"/>
    </source>
</evidence>
<evidence type="ECO:0000313" key="6">
    <source>
        <dbReference type="Proteomes" id="UP000322000"/>
    </source>
</evidence>
<feature type="region of interest" description="Disordered" evidence="4">
    <location>
        <begin position="208"/>
        <end position="231"/>
    </location>
</feature>
<feature type="signal peptide" evidence="5">
    <location>
        <begin position="1"/>
        <end position="17"/>
    </location>
</feature>
<dbReference type="OrthoDB" id="7789829at2759"/>
<dbReference type="PANTHER" id="PTHR12236:SF95">
    <property type="entry name" value="CUTICULAR PROTEIN 76BD, ISOFORM C-RELATED"/>
    <property type="match status" value="1"/>
</dbReference>
<dbReference type="InterPro" id="IPR000618">
    <property type="entry name" value="Insect_cuticle"/>
</dbReference>
<proteinExistence type="predicted"/>
<evidence type="ECO:0000256" key="3">
    <source>
        <dbReference type="PROSITE-ProRule" id="PRU00497"/>
    </source>
</evidence>
<dbReference type="AlphaFoldDB" id="A0A7E5WHD0"/>
<gene>
    <name evidence="7" type="primary">LOC113502681</name>
</gene>
<dbReference type="GO" id="GO:0042302">
    <property type="term" value="F:structural constituent of cuticle"/>
    <property type="evidence" value="ECO:0007669"/>
    <property type="project" value="UniProtKB-UniRule"/>
</dbReference>
<dbReference type="GeneID" id="113502681"/>
<dbReference type="Pfam" id="PF00379">
    <property type="entry name" value="Chitin_bind_4"/>
    <property type="match status" value="4"/>
</dbReference>
<keyword evidence="2 5" id="KW-0732">Signal</keyword>
<feature type="compositionally biased region" description="Basic and acidic residues" evidence="4">
    <location>
        <begin position="96"/>
        <end position="111"/>
    </location>
</feature>
<evidence type="ECO:0000256" key="1">
    <source>
        <dbReference type="ARBA" id="ARBA00022460"/>
    </source>
</evidence>
<sequence length="857" mass="92532">MFSKIVALSALLAAANAGYYGHGHAVSSQSIIRHDEPLHYAAPVAHYAAPVAHYVASVPHYAAPIAHYAAPAAHYDGHDSYAHPKYDFAYSVSDPHTGDHKSQHESRDGDSVHGYYSLAQPDGSIRKVEYTADAHNGFNAVVHNSAPSVHPAPVYGHAALIAATCASVPSLNHGLSYQQFNRGDEALRYVSAEGYQVSPVVYQMPRAEQNEGSEAYRLSSGEHPSAPEAQNMDSESYHASQVVQHVPSARYQGSLEAHNSASELFHGPAPGHHIHPVAHHASSVEHQVSPIAHNIALSTYHVSSVLHQVHPVEHHGYSEGHHDSSVEQHVSPIEQEVTPSAHYHRDYYSAHNVAPAVHNIASESYHAPNEANHISSEAHNAASAQKSGPVAHYVALTAHYAAPGGHYSAPSAHDAAPAAYYVVPTAHYDASVGHVVPLYRHASPISHYAAAAPVINHATAAVNNYVSEAHVTNHASEGPAHNTHTAPASHYDYYAYPKYAYSYSVADPHTGDHKSQHEVRDGGVVRGSYSLLQPDGSVRKVTYTADDHNGKIVGFGALLAAANASLYGYGHAVSSQSIVRHDEPHVAPYYYAGYAAPVAHYDVPAYYAAPVEHYDGHDTYAYPKYDFAYSVSDPHTGDHKSQHESRDGDAVHGYYSLVQPDGSVRKVEYTADDHNGHQSPINFDLNNSKMFSKLVAFGAMLAAAQAHGHAVSSQSIVRYDGGHYAAPYAVPYEGAYAAPYAAPYAAGPYAAPYVATYAEPLPYAAPIAYEGHYDDGHDEHAHPQYDFAYSVSDPHTGDHKSQHESRDGDAVHGYYSLVQPDGSVRKVEYTADDHNGFNAVVHTSAPLVHAEPEYHHY</sequence>
<dbReference type="PROSITE" id="PS51155">
    <property type="entry name" value="CHIT_BIND_RR_2"/>
    <property type="match status" value="4"/>
</dbReference>
<organism evidence="6 7">
    <name type="scientific">Trichoplusia ni</name>
    <name type="common">Cabbage looper</name>
    <dbReference type="NCBI Taxonomy" id="7111"/>
    <lineage>
        <taxon>Eukaryota</taxon>
        <taxon>Metazoa</taxon>
        <taxon>Ecdysozoa</taxon>
        <taxon>Arthropoda</taxon>
        <taxon>Hexapoda</taxon>
        <taxon>Insecta</taxon>
        <taxon>Pterygota</taxon>
        <taxon>Neoptera</taxon>
        <taxon>Endopterygota</taxon>
        <taxon>Lepidoptera</taxon>
        <taxon>Glossata</taxon>
        <taxon>Ditrysia</taxon>
        <taxon>Noctuoidea</taxon>
        <taxon>Noctuidae</taxon>
        <taxon>Plusiinae</taxon>
        <taxon>Trichoplusia</taxon>
    </lineage>
</organism>
<keyword evidence="6" id="KW-1185">Reference proteome</keyword>
<dbReference type="PANTHER" id="PTHR12236">
    <property type="entry name" value="STRUCTURAL CONTITUENT OF CUTICLE"/>
    <property type="match status" value="1"/>
</dbReference>
<dbReference type="InterPro" id="IPR031311">
    <property type="entry name" value="CHIT_BIND_RR_consensus"/>
</dbReference>
<protein>
    <submittedName>
        <fullName evidence="7">Uncharacterized protein LOC113502681</fullName>
    </submittedName>
</protein>
<dbReference type="GO" id="GO:0005615">
    <property type="term" value="C:extracellular space"/>
    <property type="evidence" value="ECO:0007669"/>
    <property type="project" value="TreeGrafter"/>
</dbReference>
<name>A0A7E5WHD0_TRINI</name>
<dbReference type="PRINTS" id="PR00947">
    <property type="entry name" value="CUTICLE"/>
</dbReference>
<feature type="region of interest" description="Disordered" evidence="4">
    <location>
        <begin position="92"/>
        <end position="112"/>
    </location>
</feature>
<evidence type="ECO:0000256" key="5">
    <source>
        <dbReference type="SAM" id="SignalP"/>
    </source>
</evidence>
<dbReference type="RefSeq" id="XP_026740135.1">
    <property type="nucleotide sequence ID" value="XM_026884334.1"/>
</dbReference>
<dbReference type="InterPro" id="IPR051217">
    <property type="entry name" value="Insect_Cuticle_Struc_Prot"/>
</dbReference>
<feature type="chain" id="PRO_5028857520" evidence="5">
    <location>
        <begin position="18"/>
        <end position="857"/>
    </location>
</feature>
<dbReference type="PROSITE" id="PS00233">
    <property type="entry name" value="CHIT_BIND_RR_1"/>
    <property type="match status" value="2"/>
</dbReference>
<dbReference type="GO" id="GO:0031012">
    <property type="term" value="C:extracellular matrix"/>
    <property type="evidence" value="ECO:0007669"/>
    <property type="project" value="TreeGrafter"/>
</dbReference>
<reference evidence="7" key="1">
    <citation type="submission" date="2025-08" db="UniProtKB">
        <authorList>
            <consortium name="RefSeq"/>
        </authorList>
    </citation>
    <scope>IDENTIFICATION</scope>
</reference>
<dbReference type="KEGG" id="tnl:113502681"/>
<evidence type="ECO:0000256" key="2">
    <source>
        <dbReference type="ARBA" id="ARBA00022729"/>
    </source>
</evidence>
<dbReference type="InParanoid" id="A0A7E5WHD0"/>
<accession>A0A7E5WHD0</accession>